<reference evidence="3" key="1">
    <citation type="journal article" date="2022" name="bioRxiv">
        <title>Sequencing and chromosome-scale assembly of the giantPleurodeles waltlgenome.</title>
        <authorList>
            <person name="Brown T."/>
            <person name="Elewa A."/>
            <person name="Iarovenko S."/>
            <person name="Subramanian E."/>
            <person name="Araus A.J."/>
            <person name="Petzold A."/>
            <person name="Susuki M."/>
            <person name="Suzuki K.-i.T."/>
            <person name="Hayashi T."/>
            <person name="Toyoda A."/>
            <person name="Oliveira C."/>
            <person name="Osipova E."/>
            <person name="Leigh N.D."/>
            <person name="Simon A."/>
            <person name="Yun M.H."/>
        </authorList>
    </citation>
    <scope>NUCLEOTIDE SEQUENCE</scope>
    <source>
        <strain evidence="3">20211129_DDA</strain>
        <tissue evidence="3">Liver</tissue>
    </source>
</reference>
<keyword evidence="4" id="KW-1185">Reference proteome</keyword>
<proteinExistence type="predicted"/>
<dbReference type="SUPFAM" id="SSF47823">
    <property type="entry name" value="lambda integrase-like, N-terminal domain"/>
    <property type="match status" value="1"/>
</dbReference>
<dbReference type="PANTHER" id="PTHR34605">
    <property type="entry name" value="PHAGE_INTEGRASE DOMAIN-CONTAINING PROTEIN"/>
    <property type="match status" value="1"/>
</dbReference>
<evidence type="ECO:0000313" key="4">
    <source>
        <dbReference type="Proteomes" id="UP001066276"/>
    </source>
</evidence>
<dbReference type="GO" id="GO:0003677">
    <property type="term" value="F:DNA binding"/>
    <property type="evidence" value="ECO:0007669"/>
    <property type="project" value="UniProtKB-KW"/>
</dbReference>
<sequence length="343" mass="37724">MPPGDGGDDTVQGGVVALGSVEQRIGALGELSVAPATRAKYKACFDRFTSLTQSWGVGDAHTPATGVHRFVLWAKDNGKSHAWVSSHLAAIAHFSKLRGEGDPTAGFPLRAALKGWARQEEKTHDHRAPIDLDMLRGLVEALSAICDTPYEELLFSVTFSLAFFGAFRTSELVARSRSDASDRALIWADLKMGQDMAELKVRRSKTDQRGLGVVVRLRVLGDPVCCPIKLLRRYMACRPSGPGYLLLHRKSKESPAPESTGTKELSALEHRVHTHSTIPVRHLVAEQRLPCTPRSHPPQKTLFSPSRGGWWPEEFYTALPQMRHFPLATVRKGLVKVCGRGPE</sequence>
<evidence type="ECO:0000256" key="2">
    <source>
        <dbReference type="ARBA" id="ARBA00023172"/>
    </source>
</evidence>
<name>A0AAV7PTU0_PLEWA</name>
<comment type="caution">
    <text evidence="3">The sequence shown here is derived from an EMBL/GenBank/DDBJ whole genome shotgun (WGS) entry which is preliminary data.</text>
</comment>
<dbReference type="AlphaFoldDB" id="A0AAV7PTU0"/>
<accession>A0AAV7PTU0</accession>
<evidence type="ECO:0000256" key="1">
    <source>
        <dbReference type="ARBA" id="ARBA00023125"/>
    </source>
</evidence>
<dbReference type="SUPFAM" id="SSF56349">
    <property type="entry name" value="DNA breaking-rejoining enzymes"/>
    <property type="match status" value="1"/>
</dbReference>
<protein>
    <recommendedName>
        <fullName evidence="5">Tyr recombinase domain-containing protein</fullName>
    </recommendedName>
</protein>
<organism evidence="3 4">
    <name type="scientific">Pleurodeles waltl</name>
    <name type="common">Iberian ribbed newt</name>
    <dbReference type="NCBI Taxonomy" id="8319"/>
    <lineage>
        <taxon>Eukaryota</taxon>
        <taxon>Metazoa</taxon>
        <taxon>Chordata</taxon>
        <taxon>Craniata</taxon>
        <taxon>Vertebrata</taxon>
        <taxon>Euteleostomi</taxon>
        <taxon>Amphibia</taxon>
        <taxon>Batrachia</taxon>
        <taxon>Caudata</taxon>
        <taxon>Salamandroidea</taxon>
        <taxon>Salamandridae</taxon>
        <taxon>Pleurodelinae</taxon>
        <taxon>Pleurodeles</taxon>
    </lineage>
</organism>
<evidence type="ECO:0000313" key="3">
    <source>
        <dbReference type="EMBL" id="KAJ1130826.1"/>
    </source>
</evidence>
<dbReference type="GO" id="GO:0015074">
    <property type="term" value="P:DNA integration"/>
    <property type="evidence" value="ECO:0007669"/>
    <property type="project" value="InterPro"/>
</dbReference>
<dbReference type="Proteomes" id="UP001066276">
    <property type="component" value="Chromosome 7"/>
</dbReference>
<dbReference type="InterPro" id="IPR010998">
    <property type="entry name" value="Integrase_recombinase_N"/>
</dbReference>
<evidence type="ECO:0008006" key="5">
    <source>
        <dbReference type="Google" id="ProtNLM"/>
    </source>
</evidence>
<dbReference type="InterPro" id="IPR011010">
    <property type="entry name" value="DNA_brk_join_enz"/>
</dbReference>
<dbReference type="GO" id="GO:0006310">
    <property type="term" value="P:DNA recombination"/>
    <property type="evidence" value="ECO:0007669"/>
    <property type="project" value="UniProtKB-KW"/>
</dbReference>
<dbReference type="Gene3D" id="1.10.150.130">
    <property type="match status" value="1"/>
</dbReference>
<dbReference type="PANTHER" id="PTHR34605:SF3">
    <property type="entry name" value="P CELL-TYPE AGGLUTINATION PROTEIN MAP4-LIKE-RELATED"/>
    <property type="match status" value="1"/>
</dbReference>
<dbReference type="EMBL" id="JANPWB010000011">
    <property type="protein sequence ID" value="KAJ1130826.1"/>
    <property type="molecule type" value="Genomic_DNA"/>
</dbReference>
<gene>
    <name evidence="3" type="ORF">NDU88_009173</name>
</gene>
<dbReference type="InterPro" id="IPR052925">
    <property type="entry name" value="Phage_Integrase-like_Recomb"/>
</dbReference>
<keyword evidence="1" id="KW-0238">DNA-binding</keyword>
<dbReference type="Gene3D" id="1.10.443.10">
    <property type="entry name" value="Intergrase catalytic core"/>
    <property type="match status" value="1"/>
</dbReference>
<dbReference type="InterPro" id="IPR013762">
    <property type="entry name" value="Integrase-like_cat_sf"/>
</dbReference>
<keyword evidence="2" id="KW-0233">DNA recombination</keyword>